<sequence>MMNINCSENCMYERDGICTFNTILSASNCVITNEKCGYYIEKESTKKVPPIS</sequence>
<dbReference type="EMBL" id="VSSQ01125549">
    <property type="protein sequence ID" value="MPN55859.1"/>
    <property type="molecule type" value="Genomic_DNA"/>
</dbReference>
<gene>
    <name evidence="1" type="ORF">SDC9_203543</name>
</gene>
<name>A0A645IZG9_9ZZZZ</name>
<evidence type="ECO:0000313" key="1">
    <source>
        <dbReference type="EMBL" id="MPN55859.1"/>
    </source>
</evidence>
<evidence type="ECO:0008006" key="2">
    <source>
        <dbReference type="Google" id="ProtNLM"/>
    </source>
</evidence>
<comment type="caution">
    <text evidence="1">The sequence shown here is derived from an EMBL/GenBank/DDBJ whole genome shotgun (WGS) entry which is preliminary data.</text>
</comment>
<dbReference type="AlphaFoldDB" id="A0A645IZG9"/>
<accession>A0A645IZG9</accession>
<reference evidence="1" key="1">
    <citation type="submission" date="2019-08" db="EMBL/GenBank/DDBJ databases">
        <authorList>
            <person name="Kucharzyk K."/>
            <person name="Murdoch R.W."/>
            <person name="Higgins S."/>
            <person name="Loffler F."/>
        </authorList>
    </citation>
    <scope>NUCLEOTIDE SEQUENCE</scope>
</reference>
<protein>
    <recommendedName>
        <fullName evidence="2">Hydroxymyristoyl-ACP dehydratase</fullName>
    </recommendedName>
</protein>
<organism evidence="1">
    <name type="scientific">bioreactor metagenome</name>
    <dbReference type="NCBI Taxonomy" id="1076179"/>
    <lineage>
        <taxon>unclassified sequences</taxon>
        <taxon>metagenomes</taxon>
        <taxon>ecological metagenomes</taxon>
    </lineage>
</organism>
<proteinExistence type="predicted"/>